<dbReference type="CDD" id="cd18808">
    <property type="entry name" value="SF1_C_Upf1"/>
    <property type="match status" value="1"/>
</dbReference>
<dbReference type="GO" id="GO:0006369">
    <property type="term" value="P:termination of RNA polymerase II transcription"/>
    <property type="evidence" value="ECO:0007669"/>
    <property type="project" value="TreeGrafter"/>
</dbReference>
<feature type="compositionally biased region" description="Basic and acidic residues" evidence="5">
    <location>
        <begin position="444"/>
        <end position="482"/>
    </location>
</feature>
<dbReference type="InterPro" id="IPR041677">
    <property type="entry name" value="DNA2/NAM7_AAA_11"/>
</dbReference>
<dbReference type="Pfam" id="PF00498">
    <property type="entry name" value="FHA"/>
    <property type="match status" value="1"/>
</dbReference>
<dbReference type="FunFam" id="3.40.50.300:FF:000326">
    <property type="entry name" value="P-loop containing nucleoside triphosphate hydrolase"/>
    <property type="match status" value="1"/>
</dbReference>
<proteinExistence type="predicted"/>
<feature type="region of interest" description="Disordered" evidence="5">
    <location>
        <begin position="517"/>
        <end position="565"/>
    </location>
</feature>
<dbReference type="PANTHER" id="PTHR10887:SF495">
    <property type="entry name" value="HELICASE SENATAXIN ISOFORM X1-RELATED"/>
    <property type="match status" value="1"/>
</dbReference>
<dbReference type="GO" id="GO:0005694">
    <property type="term" value="C:chromosome"/>
    <property type="evidence" value="ECO:0007669"/>
    <property type="project" value="UniProtKB-ARBA"/>
</dbReference>
<evidence type="ECO:0000256" key="2">
    <source>
        <dbReference type="ARBA" id="ARBA00022801"/>
    </source>
</evidence>
<dbReference type="InterPro" id="IPR027417">
    <property type="entry name" value="P-loop_NTPase"/>
</dbReference>
<dbReference type="SUPFAM" id="SSF49879">
    <property type="entry name" value="SMAD/FHA domain"/>
    <property type="match status" value="1"/>
</dbReference>
<evidence type="ECO:0000256" key="4">
    <source>
        <dbReference type="ARBA" id="ARBA00022840"/>
    </source>
</evidence>
<dbReference type="InterPro" id="IPR045055">
    <property type="entry name" value="DNA2/NAM7-like"/>
</dbReference>
<dbReference type="PANTHER" id="PTHR10887">
    <property type="entry name" value="DNA2/NAM7 HELICASE FAMILY"/>
    <property type="match status" value="1"/>
</dbReference>
<organism evidence="7 8">
    <name type="scientific">Chrysodeixis includens</name>
    <name type="common">Soybean looper</name>
    <name type="synonym">Pseudoplusia includens</name>
    <dbReference type="NCBI Taxonomy" id="689277"/>
    <lineage>
        <taxon>Eukaryota</taxon>
        <taxon>Metazoa</taxon>
        <taxon>Ecdysozoa</taxon>
        <taxon>Arthropoda</taxon>
        <taxon>Hexapoda</taxon>
        <taxon>Insecta</taxon>
        <taxon>Pterygota</taxon>
        <taxon>Neoptera</taxon>
        <taxon>Endopterygota</taxon>
        <taxon>Lepidoptera</taxon>
        <taxon>Glossata</taxon>
        <taxon>Ditrysia</taxon>
        <taxon>Noctuoidea</taxon>
        <taxon>Noctuidae</taxon>
        <taxon>Plusiinae</taxon>
        <taxon>Chrysodeixis</taxon>
    </lineage>
</organism>
<dbReference type="GO" id="GO:0001147">
    <property type="term" value="F:transcription termination site sequence-specific DNA binding"/>
    <property type="evidence" value="ECO:0007669"/>
    <property type="project" value="TreeGrafter"/>
</dbReference>
<dbReference type="Pfam" id="PF13087">
    <property type="entry name" value="AAA_12"/>
    <property type="match status" value="1"/>
</dbReference>
<dbReference type="InterPro" id="IPR041679">
    <property type="entry name" value="DNA2/NAM7-like_C"/>
</dbReference>
<dbReference type="CDD" id="cd18042">
    <property type="entry name" value="DEXXQc_SETX"/>
    <property type="match status" value="1"/>
</dbReference>
<dbReference type="EMBL" id="LR824016">
    <property type="protein sequence ID" value="CAH0584347.1"/>
    <property type="molecule type" value="Genomic_DNA"/>
</dbReference>
<sequence length="1406" mass="157578">MKMTKWKLIRLTFGSEEFTFSDGDRVTVGRGNNNNISLSSAVISRNHCVINIQNNKASITDLQSSNGVYVGTTKIPPNTPYTIEDSDVIGLGWTTGAPLVNINDSEKYVFKFIEVGRKLSISSKIRYQSENELDEIESQIAKLDGPLIHTKSKKDREKLKSPVLSSRGPLKRKIEKYSSKEEPISNNNGVIYVSDSDCETQVKHDIAKKTKLEAVCEEPQKQTLKDNDNKNEDDLELEAFNVKQEYLGYDEPIQIDSESDSESEQWLLRLSQSSPGKPFIKMAKSPKTEIKNEDSSYSQLDDFVCMNSLNFEDDEDVFEEDIISIPELNKHKSDEAPVKSTADTLQQEVTNVNNEDEEEFSDDIISIADPILSHKASQLKEGQSIDEADGFSDTVQKQIEDINKSAVNENLKKAQLIEPRVHLPKGKNLATSGIKSKSSSSKHSRTEKSSSRKHDSRSLKEERKKKLKEIASKDKESEEKTNSDSLGSSKPVTNVKVTSSNRGAFLTEIAQAVIKPVKSKDTDKNSSISKENKKQETVQNLDNKNKESKNMKEKSKGSKHKDHETVNKTDVTTNISTHKEKKVSLKNLKPLKNYEESSKPVSKVEPMQVEKRKKSVRFSEMAPQVLVFQIEPGNRLKKTSLAKTYVDVRQAPIFSLEKITLMKILRWNPQWLEEQVHNNEPPPILGHNNTPLAVFHSFSSHSQYVQLIGDLLLMEIWECLTIAFSKTRNQNHGICMTVESPPPIPTQERYYDLFNISVSVSVPSPSSKNVPRVGEIFLIAFGPENAKTSRFFFVHNVRCLPSPAGNRHALYSVSLQATYTEKMRLLRPGEVMTALNLAYINKELMLFEAMAYLSESPLSEAILKPEPHHFITVEQNHLLNFQSQWTTTLNPSQLIAVSSSVCAALSDRPSIQMVQGPPGTGKSSVICAIVMSYFYDAQGKKQQNRGKILICATSNAAVDGLVIRLLNMRQSLPKQERFRMVRVGRAEAMHPKACDISSQQLATRELARIHAEQPAAPAGLEEEIQHVEAKINMWKATAQDAKDPARVSYCQKRVTELLSRMTLLRSGSGRGGSEEIRPEHLIHAERRIIEGADIIVTTLSSAQNHKMRGLKRRIALCLIDEAGQVIEPETLIPLTLDVTRLTLIGDPQQLPGYICSQRAKKHGLSESLFSRLSSCTEHWPSGGPIVLLNQQYRMHPDIADYPSRAFYGGKINTVAPRRPDLPIPTYNIINISSGDKGQGSSGANEMEAWGVTRLVIALANIVRPLNLSLAVITPYNAHKDIIKKNLKTLLPGEAQVEVNTVDSFQGQERDVVVVSLARSHGVGFLTDAGRMNVMLTRAKHALFICLNSHAMMKNCLWRTLIEDAQRRNMYKILPSKMCQPITSAQIPNDEILKNITNHKPNYHPHR</sequence>
<keyword evidence="8" id="KW-1185">Reference proteome</keyword>
<dbReference type="InterPro" id="IPR047187">
    <property type="entry name" value="SF1_C_Upf1"/>
</dbReference>
<keyword evidence="4" id="KW-0067">ATP-binding</keyword>
<dbReference type="GO" id="GO:0005524">
    <property type="term" value="F:ATP binding"/>
    <property type="evidence" value="ECO:0007669"/>
    <property type="project" value="UniProtKB-KW"/>
</dbReference>
<keyword evidence="3" id="KW-0347">Helicase</keyword>
<dbReference type="GO" id="GO:0016604">
    <property type="term" value="C:nuclear body"/>
    <property type="evidence" value="ECO:0007669"/>
    <property type="project" value="TreeGrafter"/>
</dbReference>
<dbReference type="OrthoDB" id="2285229at2759"/>
<dbReference type="Pfam" id="PF13086">
    <property type="entry name" value="AAA_11"/>
    <property type="match status" value="1"/>
</dbReference>
<dbReference type="PROSITE" id="PS50006">
    <property type="entry name" value="FHA_DOMAIN"/>
    <property type="match status" value="2"/>
</dbReference>
<dbReference type="InterPro" id="IPR008984">
    <property type="entry name" value="SMAD_FHA_dom_sf"/>
</dbReference>
<evidence type="ECO:0000256" key="3">
    <source>
        <dbReference type="ARBA" id="ARBA00022806"/>
    </source>
</evidence>
<feature type="domain" description="FHA" evidence="6">
    <location>
        <begin position="26"/>
        <end position="75"/>
    </location>
</feature>
<dbReference type="GO" id="GO:0016787">
    <property type="term" value="F:hydrolase activity"/>
    <property type="evidence" value="ECO:0007669"/>
    <property type="project" value="UniProtKB-KW"/>
</dbReference>
<keyword evidence="1" id="KW-0547">Nucleotide-binding</keyword>
<dbReference type="SMART" id="SM00240">
    <property type="entry name" value="FHA"/>
    <property type="match status" value="1"/>
</dbReference>
<reference evidence="7" key="1">
    <citation type="submission" date="2021-12" db="EMBL/GenBank/DDBJ databases">
        <authorList>
            <person name="King R."/>
        </authorList>
    </citation>
    <scope>NUCLEOTIDE SEQUENCE</scope>
</reference>
<accession>A0A9P0BRF3</accession>
<feature type="domain" description="FHA" evidence="6">
    <location>
        <begin position="981"/>
        <end position="1012"/>
    </location>
</feature>
<dbReference type="Proteomes" id="UP001154114">
    <property type="component" value="Chromosome 13"/>
</dbReference>
<feature type="compositionally biased region" description="Basic and acidic residues" evidence="5">
    <location>
        <begin position="518"/>
        <end position="536"/>
    </location>
</feature>
<dbReference type="Gene3D" id="2.60.200.20">
    <property type="match status" value="1"/>
</dbReference>
<name>A0A9P0BRF3_CHRIL</name>
<feature type="compositionally biased region" description="Polar residues" evidence="5">
    <location>
        <begin position="483"/>
        <end position="502"/>
    </location>
</feature>
<evidence type="ECO:0000256" key="1">
    <source>
        <dbReference type="ARBA" id="ARBA00022741"/>
    </source>
</evidence>
<evidence type="ECO:0000313" key="8">
    <source>
        <dbReference type="Proteomes" id="UP001154114"/>
    </source>
</evidence>
<dbReference type="InterPro" id="IPR000253">
    <property type="entry name" value="FHA_dom"/>
</dbReference>
<evidence type="ECO:0000259" key="6">
    <source>
        <dbReference type="PROSITE" id="PS50006"/>
    </source>
</evidence>
<protein>
    <recommendedName>
        <fullName evidence="6">FHA domain-containing protein</fullName>
    </recommendedName>
</protein>
<dbReference type="Gene3D" id="3.40.50.300">
    <property type="entry name" value="P-loop containing nucleotide triphosphate hydrolases"/>
    <property type="match status" value="2"/>
</dbReference>
<gene>
    <name evidence="7" type="ORF">CINC_LOCUS2555</name>
</gene>
<evidence type="ECO:0000256" key="5">
    <source>
        <dbReference type="SAM" id="MobiDB-lite"/>
    </source>
</evidence>
<keyword evidence="2" id="KW-0378">Hydrolase</keyword>
<feature type="compositionally biased region" description="Basic and acidic residues" evidence="5">
    <location>
        <begin position="543"/>
        <end position="565"/>
    </location>
</feature>
<dbReference type="GO" id="GO:0004386">
    <property type="term" value="F:helicase activity"/>
    <property type="evidence" value="ECO:0007669"/>
    <property type="project" value="UniProtKB-KW"/>
</dbReference>
<dbReference type="SUPFAM" id="SSF52540">
    <property type="entry name" value="P-loop containing nucleoside triphosphate hydrolases"/>
    <property type="match status" value="1"/>
</dbReference>
<feature type="region of interest" description="Disordered" evidence="5">
    <location>
        <begin position="418"/>
        <end position="504"/>
    </location>
</feature>
<evidence type="ECO:0000313" key="7">
    <source>
        <dbReference type="EMBL" id="CAH0584347.1"/>
    </source>
</evidence>